<feature type="region of interest" description="Disordered" evidence="11">
    <location>
        <begin position="1"/>
        <end position="30"/>
    </location>
</feature>
<accession>D8LPN5</accession>
<organism evidence="12 13">
    <name type="scientific">Ectocarpus siliculosus</name>
    <name type="common">Brown alga</name>
    <name type="synonym">Conferva siliculosa</name>
    <dbReference type="NCBI Taxonomy" id="2880"/>
    <lineage>
        <taxon>Eukaryota</taxon>
        <taxon>Sar</taxon>
        <taxon>Stramenopiles</taxon>
        <taxon>Ochrophyta</taxon>
        <taxon>PX clade</taxon>
        <taxon>Phaeophyceae</taxon>
        <taxon>Ectocarpales</taxon>
        <taxon>Ectocarpaceae</taxon>
        <taxon>Ectocarpus</taxon>
    </lineage>
</organism>
<dbReference type="GO" id="GO:0005829">
    <property type="term" value="C:cytosol"/>
    <property type="evidence" value="ECO:0007669"/>
    <property type="project" value="TreeGrafter"/>
</dbReference>
<keyword evidence="4 10" id="KW-0067">ATP-binding</keyword>
<keyword evidence="3 10" id="KW-0547">Nucleotide-binding</keyword>
<name>D8LPN5_ECTSI</name>
<dbReference type="Proteomes" id="UP000002630">
    <property type="component" value="Linkage Group LG13"/>
</dbReference>
<dbReference type="AlphaFoldDB" id="D8LPN5"/>
<keyword evidence="13" id="KW-1185">Reference proteome</keyword>
<dbReference type="EMBL" id="FN649738">
    <property type="protein sequence ID" value="CBN77340.1"/>
    <property type="molecule type" value="Genomic_DNA"/>
</dbReference>
<comment type="similarity">
    <text evidence="10">Belongs to the class-I aminoacyl-tRNA synthetase family.</text>
</comment>
<evidence type="ECO:0000256" key="6">
    <source>
        <dbReference type="ARBA" id="ARBA00023146"/>
    </source>
</evidence>
<dbReference type="PROSITE" id="PS50889">
    <property type="entry name" value="S4"/>
    <property type="match status" value="1"/>
</dbReference>
<dbReference type="GO" id="GO:0006437">
    <property type="term" value="P:tyrosyl-tRNA aminoacylation"/>
    <property type="evidence" value="ECO:0007669"/>
    <property type="project" value="InterPro"/>
</dbReference>
<evidence type="ECO:0000313" key="13">
    <source>
        <dbReference type="Proteomes" id="UP000002630"/>
    </source>
</evidence>
<evidence type="ECO:0000256" key="10">
    <source>
        <dbReference type="RuleBase" id="RU361234"/>
    </source>
</evidence>
<proteinExistence type="inferred from homology"/>
<dbReference type="InterPro" id="IPR036986">
    <property type="entry name" value="S4_RNA-bd_sf"/>
</dbReference>
<comment type="catalytic activity">
    <reaction evidence="8 10">
        <text>tRNA(Tyr) + L-tyrosine + ATP = L-tyrosyl-tRNA(Tyr) + AMP + diphosphate + H(+)</text>
        <dbReference type="Rhea" id="RHEA:10220"/>
        <dbReference type="Rhea" id="RHEA-COMP:9706"/>
        <dbReference type="Rhea" id="RHEA-COMP:9707"/>
        <dbReference type="ChEBI" id="CHEBI:15378"/>
        <dbReference type="ChEBI" id="CHEBI:30616"/>
        <dbReference type="ChEBI" id="CHEBI:33019"/>
        <dbReference type="ChEBI" id="CHEBI:58315"/>
        <dbReference type="ChEBI" id="CHEBI:78442"/>
        <dbReference type="ChEBI" id="CHEBI:78536"/>
        <dbReference type="ChEBI" id="CHEBI:456215"/>
        <dbReference type="EC" id="6.1.1.1"/>
    </reaction>
</comment>
<feature type="compositionally biased region" description="Gly residues" evidence="11">
    <location>
        <begin position="1"/>
        <end position="24"/>
    </location>
</feature>
<dbReference type="PANTHER" id="PTHR11766:SF0">
    <property type="entry name" value="TYROSINE--TRNA LIGASE, MITOCHONDRIAL"/>
    <property type="match status" value="1"/>
</dbReference>
<dbReference type="InterPro" id="IPR024107">
    <property type="entry name" value="Tyr-tRNA-ligase_bac_1"/>
</dbReference>
<dbReference type="FunFam" id="1.10.240.10:FF:000001">
    <property type="entry name" value="Tyrosine--tRNA ligase"/>
    <property type="match status" value="1"/>
</dbReference>
<dbReference type="PANTHER" id="PTHR11766">
    <property type="entry name" value="TYROSYL-TRNA SYNTHETASE"/>
    <property type="match status" value="1"/>
</dbReference>
<keyword evidence="6 10" id="KW-0030">Aminoacyl-tRNA synthetase</keyword>
<dbReference type="GO" id="GO:0003723">
    <property type="term" value="F:RNA binding"/>
    <property type="evidence" value="ECO:0007669"/>
    <property type="project" value="UniProtKB-KW"/>
</dbReference>
<dbReference type="CDD" id="cd00805">
    <property type="entry name" value="TyrRS_core"/>
    <property type="match status" value="1"/>
</dbReference>
<protein>
    <recommendedName>
        <fullName evidence="1 10">Tyrosine--tRNA ligase</fullName>
        <ecNumber evidence="1 10">6.1.1.1</ecNumber>
    </recommendedName>
    <alternativeName>
        <fullName evidence="7 10">Tyrosyl-tRNA synthetase</fullName>
    </alternativeName>
</protein>
<dbReference type="InterPro" id="IPR002307">
    <property type="entry name" value="Tyr-tRNA-ligase"/>
</dbReference>
<keyword evidence="5 10" id="KW-0648">Protein biosynthesis</keyword>
<keyword evidence="9" id="KW-0694">RNA-binding</keyword>
<dbReference type="InterPro" id="IPR002305">
    <property type="entry name" value="aa-tRNA-synth_Ic"/>
</dbReference>
<dbReference type="GO" id="GO:0005524">
    <property type="term" value="F:ATP binding"/>
    <property type="evidence" value="ECO:0007669"/>
    <property type="project" value="UniProtKB-KW"/>
</dbReference>
<gene>
    <name evidence="12" type="ORF">Esi_0053_0006</name>
</gene>
<dbReference type="Pfam" id="PF00579">
    <property type="entry name" value="tRNA-synt_1b"/>
    <property type="match status" value="1"/>
</dbReference>
<dbReference type="SUPFAM" id="SSF52374">
    <property type="entry name" value="Nucleotidylyl transferase"/>
    <property type="match status" value="1"/>
</dbReference>
<dbReference type="HAMAP" id="MF_02006">
    <property type="entry name" value="Tyr_tRNA_synth_type1"/>
    <property type="match status" value="1"/>
</dbReference>
<dbReference type="NCBIfam" id="TIGR00234">
    <property type="entry name" value="tyrS"/>
    <property type="match status" value="1"/>
</dbReference>
<evidence type="ECO:0000256" key="5">
    <source>
        <dbReference type="ARBA" id="ARBA00022917"/>
    </source>
</evidence>
<dbReference type="EMBL" id="FN648741">
    <property type="protein sequence ID" value="CBN77340.1"/>
    <property type="molecule type" value="Genomic_DNA"/>
</dbReference>
<dbReference type="GO" id="GO:0004831">
    <property type="term" value="F:tyrosine-tRNA ligase activity"/>
    <property type="evidence" value="ECO:0007669"/>
    <property type="project" value="UniProtKB-EC"/>
</dbReference>
<dbReference type="FunCoup" id="D8LPN5">
    <property type="interactions" value="133"/>
</dbReference>
<dbReference type="InterPro" id="IPR024088">
    <property type="entry name" value="Tyr-tRNA-ligase_bac-type"/>
</dbReference>
<keyword evidence="2 10" id="KW-0436">Ligase</keyword>
<dbReference type="InParanoid" id="D8LPN5"/>
<dbReference type="InterPro" id="IPR014729">
    <property type="entry name" value="Rossmann-like_a/b/a_fold"/>
</dbReference>
<evidence type="ECO:0000256" key="11">
    <source>
        <dbReference type="SAM" id="MobiDB-lite"/>
    </source>
</evidence>
<dbReference type="EC" id="6.1.1.1" evidence="1 10"/>
<evidence type="ECO:0000256" key="9">
    <source>
        <dbReference type="PROSITE-ProRule" id="PRU00182"/>
    </source>
</evidence>
<reference evidence="12 13" key="1">
    <citation type="journal article" date="2010" name="Nature">
        <title>The Ectocarpus genome and the independent evolution of multicellularity in brown algae.</title>
        <authorList>
            <person name="Cock J.M."/>
            <person name="Sterck L."/>
            <person name="Rouze P."/>
            <person name="Scornet D."/>
            <person name="Allen A.E."/>
            <person name="Amoutzias G."/>
            <person name="Anthouard V."/>
            <person name="Artiguenave F."/>
            <person name="Aury J.M."/>
            <person name="Badger J.H."/>
            <person name="Beszteri B."/>
            <person name="Billiau K."/>
            <person name="Bonnet E."/>
            <person name="Bothwell J.H."/>
            <person name="Bowler C."/>
            <person name="Boyen C."/>
            <person name="Brownlee C."/>
            <person name="Carrano C.J."/>
            <person name="Charrier B."/>
            <person name="Cho G.Y."/>
            <person name="Coelho S.M."/>
            <person name="Collen J."/>
            <person name="Corre E."/>
            <person name="Da Silva C."/>
            <person name="Delage L."/>
            <person name="Delaroque N."/>
            <person name="Dittami S.M."/>
            <person name="Doulbeau S."/>
            <person name="Elias M."/>
            <person name="Farnham G."/>
            <person name="Gachon C.M."/>
            <person name="Gschloessl B."/>
            <person name="Heesch S."/>
            <person name="Jabbari K."/>
            <person name="Jubin C."/>
            <person name="Kawai H."/>
            <person name="Kimura K."/>
            <person name="Kloareg B."/>
            <person name="Kupper F.C."/>
            <person name="Lang D."/>
            <person name="Le Bail A."/>
            <person name="Leblanc C."/>
            <person name="Lerouge P."/>
            <person name="Lohr M."/>
            <person name="Lopez P.J."/>
            <person name="Martens C."/>
            <person name="Maumus F."/>
            <person name="Michel G."/>
            <person name="Miranda-Saavedra D."/>
            <person name="Morales J."/>
            <person name="Moreau H."/>
            <person name="Motomura T."/>
            <person name="Nagasato C."/>
            <person name="Napoli C.A."/>
            <person name="Nelson D.R."/>
            <person name="Nyvall-Collen P."/>
            <person name="Peters A.F."/>
            <person name="Pommier C."/>
            <person name="Potin P."/>
            <person name="Poulain J."/>
            <person name="Quesneville H."/>
            <person name="Read B."/>
            <person name="Rensing S.A."/>
            <person name="Ritter A."/>
            <person name="Rousvoal S."/>
            <person name="Samanta M."/>
            <person name="Samson G."/>
            <person name="Schroeder D.C."/>
            <person name="Segurens B."/>
            <person name="Strittmatter M."/>
            <person name="Tonon T."/>
            <person name="Tregear J.W."/>
            <person name="Valentin K."/>
            <person name="von Dassow P."/>
            <person name="Yamagishi T."/>
            <person name="Van de Peer Y."/>
            <person name="Wincker P."/>
        </authorList>
    </citation>
    <scope>NUCLEOTIDE SEQUENCE [LARGE SCALE GENOMIC DNA]</scope>
    <source>
        <strain evidence="13">Ec32 / CCAP1310/4</strain>
    </source>
</reference>
<dbReference type="STRING" id="2880.D8LPN5"/>
<dbReference type="Gene3D" id="3.10.290.10">
    <property type="entry name" value="RNA-binding S4 domain"/>
    <property type="match status" value="1"/>
</dbReference>
<dbReference type="OrthoDB" id="337870at2759"/>
<evidence type="ECO:0000256" key="2">
    <source>
        <dbReference type="ARBA" id="ARBA00022598"/>
    </source>
</evidence>
<dbReference type="eggNOG" id="KOG2623">
    <property type="taxonomic scope" value="Eukaryota"/>
</dbReference>
<dbReference type="SUPFAM" id="SSF55174">
    <property type="entry name" value="Alpha-L RNA-binding motif"/>
    <property type="match status" value="1"/>
</dbReference>
<evidence type="ECO:0000256" key="4">
    <source>
        <dbReference type="ARBA" id="ARBA00022840"/>
    </source>
</evidence>
<sequence length="524" mass="57427">MGLNVGGCGGHDSPGRPGQRGGGEVTSDTQPALTMSQRAMAMSRSMVMLALCSVSRTSAFIPGGPAARRFYSTHGLSRTRVGRLLAVESETVAVPASVMAEANEAVSVESPFLQTLVERGFYHQCTNVEGLDEKLRAGEVVKAYLGFDATADSLHVGSLLQIMILRHLQKAGHQPIVLVGGGTTKIGDPSGKDEARQLLDDAAIQRNIDGLASVFSKFLTFGDGPTDAKLVNNNEWLNQLSYLDFLREYGPHFTINRMMTYDSVRLRLEREQPLTFLEFNYMLLQAYDFTELYRRYGCVLQMGGSDQWGNMVNGVDLGRRVEKAELFALTAPLITTSEGKKMGKSAAGAIWLNAEKLPEYDYWQFWRNTDDADVIRFLKLFTELSMDEILKLEQLTGAGINEAKIVLADETTKLLHGEACLKEIHQTVKQVFAGGVGGSNAALPRAKIESAEAEAGMAVVDLFIRLELAKTKSEVRRLIKGGGAKLNDQKIVDEGFVVDLSTFDGKDELKLSSGKKRHGIIFME</sequence>
<dbReference type="Gene3D" id="1.10.240.10">
    <property type="entry name" value="Tyrosyl-Transfer RNA Synthetase"/>
    <property type="match status" value="1"/>
</dbReference>
<evidence type="ECO:0000256" key="1">
    <source>
        <dbReference type="ARBA" id="ARBA00013160"/>
    </source>
</evidence>
<evidence type="ECO:0000256" key="7">
    <source>
        <dbReference type="ARBA" id="ARBA00033323"/>
    </source>
</evidence>
<dbReference type="Gene3D" id="3.40.50.620">
    <property type="entry name" value="HUPs"/>
    <property type="match status" value="1"/>
</dbReference>
<evidence type="ECO:0000256" key="3">
    <source>
        <dbReference type="ARBA" id="ARBA00022741"/>
    </source>
</evidence>
<evidence type="ECO:0000256" key="8">
    <source>
        <dbReference type="ARBA" id="ARBA00048248"/>
    </source>
</evidence>
<dbReference type="OMA" id="YMMAKDS"/>
<dbReference type="PRINTS" id="PR01040">
    <property type="entry name" value="TRNASYNTHTYR"/>
</dbReference>
<evidence type="ECO:0000313" key="12">
    <source>
        <dbReference type="EMBL" id="CBN77340.1"/>
    </source>
</evidence>